<evidence type="ECO:0000313" key="2">
    <source>
        <dbReference type="EMBL" id="SKA87334.1"/>
    </source>
</evidence>
<proteinExistence type="predicted"/>
<organism evidence="2 3">
    <name type="scientific">Paucidesulfovibrio gracilis DSM 16080</name>
    <dbReference type="NCBI Taxonomy" id="1121449"/>
    <lineage>
        <taxon>Bacteria</taxon>
        <taxon>Pseudomonadati</taxon>
        <taxon>Thermodesulfobacteriota</taxon>
        <taxon>Desulfovibrionia</taxon>
        <taxon>Desulfovibrionales</taxon>
        <taxon>Desulfovibrionaceae</taxon>
        <taxon>Paucidesulfovibrio</taxon>
    </lineage>
</organism>
<protein>
    <submittedName>
        <fullName evidence="2">Transposase</fullName>
    </submittedName>
</protein>
<dbReference type="Pfam" id="PF01610">
    <property type="entry name" value="DDE_Tnp_ISL3"/>
    <property type="match status" value="1"/>
</dbReference>
<feature type="non-terminal residue" evidence="2">
    <location>
        <position position="119"/>
    </location>
</feature>
<dbReference type="InterPro" id="IPR047951">
    <property type="entry name" value="Transpos_ISL3"/>
</dbReference>
<keyword evidence="3" id="KW-1185">Reference proteome</keyword>
<dbReference type="RefSeq" id="WP_407670529.1">
    <property type="nucleotide sequence ID" value="NZ_FUYC01000009.1"/>
</dbReference>
<dbReference type="PANTHER" id="PTHR33498:SF1">
    <property type="entry name" value="TRANSPOSASE FOR INSERTION SEQUENCE ELEMENT IS1557"/>
    <property type="match status" value="1"/>
</dbReference>
<dbReference type="Proteomes" id="UP000190027">
    <property type="component" value="Unassembled WGS sequence"/>
</dbReference>
<dbReference type="InterPro" id="IPR002560">
    <property type="entry name" value="Transposase_DDE"/>
</dbReference>
<dbReference type="AlphaFoldDB" id="A0A1T4XCN1"/>
<dbReference type="PANTHER" id="PTHR33498">
    <property type="entry name" value="TRANSPOSASE FOR INSERTION SEQUENCE ELEMENT IS1557"/>
    <property type="match status" value="1"/>
</dbReference>
<feature type="domain" description="Transposase IS204/IS1001/IS1096/IS1165 DDE" evidence="1">
    <location>
        <begin position="54"/>
        <end position="119"/>
    </location>
</feature>
<evidence type="ECO:0000259" key="1">
    <source>
        <dbReference type="Pfam" id="PF01610"/>
    </source>
</evidence>
<name>A0A1T4XCN1_9BACT</name>
<dbReference type="EMBL" id="FUYC01000009">
    <property type="protein sequence ID" value="SKA87334.1"/>
    <property type="molecule type" value="Genomic_DNA"/>
</dbReference>
<evidence type="ECO:0000313" key="3">
    <source>
        <dbReference type="Proteomes" id="UP000190027"/>
    </source>
</evidence>
<gene>
    <name evidence="2" type="ORF">SAMN02745704_02043</name>
</gene>
<accession>A0A1T4XCN1</accession>
<reference evidence="2 3" key="1">
    <citation type="submission" date="2017-02" db="EMBL/GenBank/DDBJ databases">
        <authorList>
            <person name="Peterson S.W."/>
        </authorList>
    </citation>
    <scope>NUCLEOTIDE SEQUENCE [LARGE SCALE GENOMIC DNA]</scope>
    <source>
        <strain evidence="2 3">DSM 16080</strain>
    </source>
</reference>
<sequence>MGATPKTEAVTKANCSSGVARRFWCRPASAERYYHQVITNKASHRKNKIWPRILGIDEHRFTRRKGFLTTFCDLGKHKVLDIAEGRSELELQTFLNSMKGRKKVEVVCIDLNSAYRKMV</sequence>